<evidence type="ECO:0000313" key="2">
    <source>
        <dbReference type="EMBL" id="KAH3799383.1"/>
    </source>
</evidence>
<dbReference type="EMBL" id="JAIWYP010000007">
    <property type="protein sequence ID" value="KAH3799383.1"/>
    <property type="molecule type" value="Genomic_DNA"/>
</dbReference>
<reference evidence="2" key="1">
    <citation type="journal article" date="2019" name="bioRxiv">
        <title>The Genome of the Zebra Mussel, Dreissena polymorpha: A Resource for Invasive Species Research.</title>
        <authorList>
            <person name="McCartney M.A."/>
            <person name="Auch B."/>
            <person name="Kono T."/>
            <person name="Mallez S."/>
            <person name="Zhang Y."/>
            <person name="Obille A."/>
            <person name="Becker A."/>
            <person name="Abrahante J.E."/>
            <person name="Garbe J."/>
            <person name="Badalamenti J.P."/>
            <person name="Herman A."/>
            <person name="Mangelson H."/>
            <person name="Liachko I."/>
            <person name="Sullivan S."/>
            <person name="Sone E.D."/>
            <person name="Koren S."/>
            <person name="Silverstein K.A.T."/>
            <person name="Beckman K.B."/>
            <person name="Gohl D.M."/>
        </authorList>
    </citation>
    <scope>NUCLEOTIDE SEQUENCE</scope>
    <source>
        <strain evidence="2">Duluth1</strain>
        <tissue evidence="2">Whole animal</tissue>
    </source>
</reference>
<dbReference type="AlphaFoldDB" id="A0A9D4J8G8"/>
<reference evidence="2" key="2">
    <citation type="submission" date="2020-11" db="EMBL/GenBank/DDBJ databases">
        <authorList>
            <person name="McCartney M.A."/>
            <person name="Auch B."/>
            <person name="Kono T."/>
            <person name="Mallez S."/>
            <person name="Becker A."/>
            <person name="Gohl D.M."/>
            <person name="Silverstein K.A.T."/>
            <person name="Koren S."/>
            <person name="Bechman K.B."/>
            <person name="Herman A."/>
            <person name="Abrahante J.E."/>
            <person name="Garbe J."/>
        </authorList>
    </citation>
    <scope>NUCLEOTIDE SEQUENCE</scope>
    <source>
        <strain evidence="2">Duluth1</strain>
        <tissue evidence="2">Whole animal</tissue>
    </source>
</reference>
<sequence>MASGYAPLRAPYRETSVIPRKCSSARKTPVRCLSGISSSNDTAAAAAAAQQQQQQQHQQQQQQ</sequence>
<organism evidence="2 3">
    <name type="scientific">Dreissena polymorpha</name>
    <name type="common">Zebra mussel</name>
    <name type="synonym">Mytilus polymorpha</name>
    <dbReference type="NCBI Taxonomy" id="45954"/>
    <lineage>
        <taxon>Eukaryota</taxon>
        <taxon>Metazoa</taxon>
        <taxon>Spiralia</taxon>
        <taxon>Lophotrochozoa</taxon>
        <taxon>Mollusca</taxon>
        <taxon>Bivalvia</taxon>
        <taxon>Autobranchia</taxon>
        <taxon>Heteroconchia</taxon>
        <taxon>Euheterodonta</taxon>
        <taxon>Imparidentia</taxon>
        <taxon>Neoheterodontei</taxon>
        <taxon>Myida</taxon>
        <taxon>Dreissenoidea</taxon>
        <taxon>Dreissenidae</taxon>
        <taxon>Dreissena</taxon>
    </lineage>
</organism>
<protein>
    <submittedName>
        <fullName evidence="2">Uncharacterized protein</fullName>
    </submittedName>
</protein>
<gene>
    <name evidence="2" type="ORF">DPMN_152991</name>
</gene>
<keyword evidence="3" id="KW-1185">Reference proteome</keyword>
<evidence type="ECO:0000256" key="1">
    <source>
        <dbReference type="SAM" id="MobiDB-lite"/>
    </source>
</evidence>
<accession>A0A9D4J8G8</accession>
<evidence type="ECO:0000313" key="3">
    <source>
        <dbReference type="Proteomes" id="UP000828390"/>
    </source>
</evidence>
<comment type="caution">
    <text evidence="2">The sequence shown here is derived from an EMBL/GenBank/DDBJ whole genome shotgun (WGS) entry which is preliminary data.</text>
</comment>
<dbReference type="Proteomes" id="UP000828390">
    <property type="component" value="Unassembled WGS sequence"/>
</dbReference>
<feature type="compositionally biased region" description="Low complexity" evidence="1">
    <location>
        <begin position="43"/>
        <end position="63"/>
    </location>
</feature>
<feature type="region of interest" description="Disordered" evidence="1">
    <location>
        <begin position="21"/>
        <end position="63"/>
    </location>
</feature>
<name>A0A9D4J8G8_DREPO</name>
<proteinExistence type="predicted"/>